<keyword evidence="7 14" id="KW-1133">Transmembrane helix</keyword>
<keyword evidence="10" id="KW-0594">Phospholipid biosynthesis</keyword>
<dbReference type="InterPro" id="IPR021261">
    <property type="entry name" value="GPCAT"/>
</dbReference>
<reference evidence="15" key="1">
    <citation type="submission" date="2022-07" db="EMBL/GenBank/DDBJ databases">
        <title>Genome analysis of Parmales, a sister group of diatoms, reveals the evolutionary specialization of diatoms from phago-mixotrophs to photoautotrophs.</title>
        <authorList>
            <person name="Ban H."/>
            <person name="Sato S."/>
            <person name="Yoshikawa S."/>
            <person name="Kazumasa Y."/>
            <person name="Nakamura Y."/>
            <person name="Ichinomiya M."/>
            <person name="Saitoh K."/>
            <person name="Sato N."/>
            <person name="Blanc-Mathieu R."/>
            <person name="Endo H."/>
            <person name="Kuwata A."/>
            <person name="Ogata H."/>
        </authorList>
    </citation>
    <scope>NUCLEOTIDE SEQUENCE</scope>
</reference>
<keyword evidence="4" id="KW-0444">Lipid biosynthesis</keyword>
<evidence type="ECO:0000256" key="7">
    <source>
        <dbReference type="ARBA" id="ARBA00022989"/>
    </source>
</evidence>
<evidence type="ECO:0000313" key="16">
    <source>
        <dbReference type="Proteomes" id="UP001165082"/>
    </source>
</evidence>
<dbReference type="Proteomes" id="UP001165082">
    <property type="component" value="Unassembled WGS sequence"/>
</dbReference>
<evidence type="ECO:0000256" key="13">
    <source>
        <dbReference type="SAM" id="MobiDB-lite"/>
    </source>
</evidence>
<feature type="transmembrane region" description="Helical" evidence="14">
    <location>
        <begin position="317"/>
        <end position="335"/>
    </location>
</feature>
<dbReference type="AlphaFoldDB" id="A0A9W6ZGD8"/>
<evidence type="ECO:0000313" key="15">
    <source>
        <dbReference type="EMBL" id="GMH50049.1"/>
    </source>
</evidence>
<sequence>MSYFFSAAAATKPTPTTVFLDWVSKQGSILQAHVDAVDWELPSSPSSAYERVAPTAFEILFMSAPLLVWFFMSNSSTSSAVQTLSSASGMDAARKMWWKENTDIQNALKHYKESAAAMLGSSSSVEEEAEVKEPPKVKPKEVVEPSPPIAPNSGIRVSFHDKMIYSFSVINVALTAYIFGHFPSRFYMWHIPKCVSMLSYRWYLWRTDGTGRHYLFYDFCYAANFLSLYLLLFSPHSPDLFVVLFTVANGPLAWSVLAFNNSLIFHSAQHMTSAFIHTSPMLLTFGMRWYATPELTVCPPSGCMSVPKGRLFKDTMLYFYLPWLCSYYVWVFLVLRTRSNNKTTLFEHVKRIGGRKYLEMIGKNDLLQKFVFMLGHLAFASMTMILSSFFFHHKRSHFIFVFVICFSCAWNGSGYYIKVLEEREALRREKEGKKSN</sequence>
<feature type="transmembrane region" description="Helical" evidence="14">
    <location>
        <begin position="215"/>
        <end position="234"/>
    </location>
</feature>
<name>A0A9W6ZGD8_9STRA</name>
<feature type="transmembrane region" description="Helical" evidence="14">
    <location>
        <begin position="370"/>
        <end position="391"/>
    </location>
</feature>
<evidence type="ECO:0000256" key="10">
    <source>
        <dbReference type="ARBA" id="ARBA00023209"/>
    </source>
</evidence>
<dbReference type="Pfam" id="PF10998">
    <property type="entry name" value="DUF2838"/>
    <property type="match status" value="1"/>
</dbReference>
<gene>
    <name evidence="15" type="ORF">TrRE_jg1492</name>
</gene>
<proteinExistence type="inferred from homology"/>
<comment type="subcellular location">
    <subcellularLocation>
        <location evidence="1">Membrane</location>
        <topology evidence="1">Multi-pass membrane protein</topology>
    </subcellularLocation>
</comment>
<dbReference type="EMBL" id="BRXZ01001932">
    <property type="protein sequence ID" value="GMH50049.1"/>
    <property type="molecule type" value="Genomic_DNA"/>
</dbReference>
<organism evidence="15 16">
    <name type="scientific">Triparma retinervis</name>
    <dbReference type="NCBI Taxonomy" id="2557542"/>
    <lineage>
        <taxon>Eukaryota</taxon>
        <taxon>Sar</taxon>
        <taxon>Stramenopiles</taxon>
        <taxon>Ochrophyta</taxon>
        <taxon>Bolidophyceae</taxon>
        <taxon>Parmales</taxon>
        <taxon>Triparmaceae</taxon>
        <taxon>Triparma</taxon>
    </lineage>
</organism>
<feature type="region of interest" description="Disordered" evidence="13">
    <location>
        <begin position="121"/>
        <end position="144"/>
    </location>
</feature>
<evidence type="ECO:0000256" key="9">
    <source>
        <dbReference type="ARBA" id="ARBA00023136"/>
    </source>
</evidence>
<feature type="transmembrane region" description="Helical" evidence="14">
    <location>
        <begin position="240"/>
        <end position="259"/>
    </location>
</feature>
<dbReference type="GO" id="GO:0006656">
    <property type="term" value="P:phosphatidylcholine biosynthetic process"/>
    <property type="evidence" value="ECO:0007669"/>
    <property type="project" value="TreeGrafter"/>
</dbReference>
<evidence type="ECO:0000256" key="14">
    <source>
        <dbReference type="SAM" id="Phobius"/>
    </source>
</evidence>
<keyword evidence="6 14" id="KW-0812">Transmembrane</keyword>
<evidence type="ECO:0000256" key="11">
    <source>
        <dbReference type="ARBA" id="ARBA00023264"/>
    </source>
</evidence>
<dbReference type="GO" id="GO:0016020">
    <property type="term" value="C:membrane"/>
    <property type="evidence" value="ECO:0007669"/>
    <property type="project" value="UniProtKB-SubCell"/>
</dbReference>
<protein>
    <recommendedName>
        <fullName evidence="3">Glycerophosphocholine acyltransferase 1</fullName>
    </recommendedName>
</protein>
<comment type="caution">
    <text evidence="15">The sequence shown here is derived from an EMBL/GenBank/DDBJ whole genome shotgun (WGS) entry which is preliminary data.</text>
</comment>
<dbReference type="OrthoDB" id="406287at2759"/>
<evidence type="ECO:0000256" key="8">
    <source>
        <dbReference type="ARBA" id="ARBA00023098"/>
    </source>
</evidence>
<keyword evidence="16" id="KW-1185">Reference proteome</keyword>
<evidence type="ECO:0000256" key="1">
    <source>
        <dbReference type="ARBA" id="ARBA00004141"/>
    </source>
</evidence>
<keyword evidence="8" id="KW-0443">Lipid metabolism</keyword>
<dbReference type="PANTHER" id="PTHR31201">
    <property type="entry name" value="OS01G0585100 PROTEIN"/>
    <property type="match status" value="1"/>
</dbReference>
<accession>A0A9W6ZGD8</accession>
<keyword evidence="9 14" id="KW-0472">Membrane</keyword>
<evidence type="ECO:0000256" key="6">
    <source>
        <dbReference type="ARBA" id="ARBA00022692"/>
    </source>
</evidence>
<evidence type="ECO:0000256" key="5">
    <source>
        <dbReference type="ARBA" id="ARBA00022679"/>
    </source>
</evidence>
<keyword evidence="5" id="KW-0808">Transferase</keyword>
<keyword evidence="12" id="KW-0012">Acyltransferase</keyword>
<evidence type="ECO:0000256" key="3">
    <source>
        <dbReference type="ARBA" id="ARBA00019082"/>
    </source>
</evidence>
<evidence type="ECO:0000256" key="2">
    <source>
        <dbReference type="ARBA" id="ARBA00006675"/>
    </source>
</evidence>
<dbReference type="GO" id="GO:0016746">
    <property type="term" value="F:acyltransferase activity"/>
    <property type="evidence" value="ECO:0007669"/>
    <property type="project" value="UniProtKB-KW"/>
</dbReference>
<feature type="compositionally biased region" description="Basic and acidic residues" evidence="13">
    <location>
        <begin position="131"/>
        <end position="143"/>
    </location>
</feature>
<comment type="similarity">
    <text evidence="2">Belongs to the GPC1 family.</text>
</comment>
<evidence type="ECO:0000256" key="4">
    <source>
        <dbReference type="ARBA" id="ARBA00022516"/>
    </source>
</evidence>
<evidence type="ECO:0000256" key="12">
    <source>
        <dbReference type="ARBA" id="ARBA00023315"/>
    </source>
</evidence>
<feature type="transmembrane region" description="Helical" evidence="14">
    <location>
        <begin position="397"/>
        <end position="417"/>
    </location>
</feature>
<feature type="transmembrane region" description="Helical" evidence="14">
    <location>
        <begin position="163"/>
        <end position="180"/>
    </location>
</feature>
<dbReference type="PANTHER" id="PTHR31201:SF1">
    <property type="entry name" value="GLYCEROPHOSPHOCHOLINE ACYLTRANSFERASE 1"/>
    <property type="match status" value="1"/>
</dbReference>
<keyword evidence="11" id="KW-1208">Phospholipid metabolism</keyword>